<proteinExistence type="predicted"/>
<name>A0A4R2KX31_9GAMM</name>
<evidence type="ECO:0000313" key="2">
    <source>
        <dbReference type="Proteomes" id="UP000294980"/>
    </source>
</evidence>
<dbReference type="Pfam" id="PF13289">
    <property type="entry name" value="SIR2_2"/>
    <property type="match status" value="1"/>
</dbReference>
<gene>
    <name evidence="1" type="ORF">EV688_1065</name>
</gene>
<protein>
    <submittedName>
        <fullName evidence="1">SIR2-like protein</fullName>
    </submittedName>
</protein>
<accession>A0A4R2KX31</accession>
<keyword evidence="2" id="KW-1185">Reference proteome</keyword>
<dbReference type="SUPFAM" id="SSF52467">
    <property type="entry name" value="DHS-like NAD/FAD-binding domain"/>
    <property type="match status" value="1"/>
</dbReference>
<evidence type="ECO:0000313" key="1">
    <source>
        <dbReference type="EMBL" id="TCO75816.1"/>
    </source>
</evidence>
<reference evidence="1 2" key="1">
    <citation type="submission" date="2019-03" db="EMBL/GenBank/DDBJ databases">
        <title>Genomic Encyclopedia of Type Strains, Phase IV (KMG-IV): sequencing the most valuable type-strain genomes for metagenomic binning, comparative biology and taxonomic classification.</title>
        <authorList>
            <person name="Goeker M."/>
        </authorList>
    </citation>
    <scope>NUCLEOTIDE SEQUENCE [LARGE SCALE GENOMIC DNA]</scope>
    <source>
        <strain evidence="1 2">DSM 23344</strain>
    </source>
</reference>
<dbReference type="EMBL" id="SLWX01000006">
    <property type="protein sequence ID" value="TCO75816.1"/>
    <property type="molecule type" value="Genomic_DNA"/>
</dbReference>
<dbReference type="AlphaFoldDB" id="A0A4R2KX31"/>
<dbReference type="InterPro" id="IPR029035">
    <property type="entry name" value="DHS-like_NAD/FAD-binding_dom"/>
</dbReference>
<dbReference type="Proteomes" id="UP000294980">
    <property type="component" value="Unassembled WGS sequence"/>
</dbReference>
<comment type="caution">
    <text evidence="1">The sequence shown here is derived from an EMBL/GenBank/DDBJ whole genome shotgun (WGS) entry which is preliminary data.</text>
</comment>
<organism evidence="1 2">
    <name type="scientific">Chromatocurvus halotolerans</name>
    <dbReference type="NCBI Taxonomy" id="1132028"/>
    <lineage>
        <taxon>Bacteria</taxon>
        <taxon>Pseudomonadati</taxon>
        <taxon>Pseudomonadota</taxon>
        <taxon>Gammaproteobacteria</taxon>
        <taxon>Cellvibrionales</taxon>
        <taxon>Halieaceae</taxon>
        <taxon>Chromatocurvus</taxon>
    </lineage>
</organism>
<sequence length="516" mass="58070">MDAHGFPELWADHEYTTYFEKIFGDDKERQRQYMSAILAEGKAALSVGNRVLGALLTSGMCRAVFTTNFDSVVEKSVAEVSGRSFTAFHIEGSRAANSALNNEEFPIYCKLHGDFRYDSIKNLSGDLEEQNQELSACLVNAANRFGFIVAGYSGRDESVMALFRQALETSNPFPHGLYWTSLKRGAVHPAVMELISAAQRKGVTAEIVEVETFDALMLRLWRNIESKSPEMDAKVRKAHLSKVDIPLPSSGRQQPLLRLNALPILDMPTECLSLTFKQPVEWDEVKTVARASEQSLILTKSDTVWCWGKEEYARRGFAVALETVETRALPNDIRKPGNLHLKGFIEEALAYALARERPLLVRARYGSIFLIVDQHADDVGGLGSLFQLLGKTSGKVPGVFTVPTPEKPRSEQVGWAEALRISVDQKGDNLWLMIDPDIWVWPPRARSNARDFLDRRRSDRKNDKFNALLDAWLELLFDTEERNSEIAVTPFSDGNVIENPRFRISNRTAFSRRLLA</sequence>